<evidence type="ECO:0000256" key="5">
    <source>
        <dbReference type="ARBA" id="ARBA00022989"/>
    </source>
</evidence>
<evidence type="ECO:0000256" key="6">
    <source>
        <dbReference type="ARBA" id="ARBA00023040"/>
    </source>
</evidence>
<keyword evidence="13" id="KW-1185">Reference proteome</keyword>
<dbReference type="OrthoDB" id="2874149at2759"/>
<evidence type="ECO:0000256" key="9">
    <source>
        <dbReference type="ARBA" id="ARBA00023224"/>
    </source>
</evidence>
<feature type="transmembrane region" description="Helical" evidence="11">
    <location>
        <begin position="205"/>
        <end position="228"/>
    </location>
</feature>
<evidence type="ECO:0000256" key="2">
    <source>
        <dbReference type="ARBA" id="ARBA00011085"/>
    </source>
</evidence>
<comment type="subcellular location">
    <subcellularLocation>
        <location evidence="1">Membrane</location>
        <topology evidence="1">Multi-pass membrane protein</topology>
    </subcellularLocation>
</comment>
<keyword evidence="6" id="KW-0297">G-protein coupled receptor</keyword>
<dbReference type="PRINTS" id="PR00901">
    <property type="entry name" value="PHEROMONEBAR"/>
</dbReference>
<accession>A0A8K0UQH5</accession>
<evidence type="ECO:0000256" key="11">
    <source>
        <dbReference type="SAM" id="Phobius"/>
    </source>
</evidence>
<dbReference type="GO" id="GO:0000750">
    <property type="term" value="P:pheromone-dependent signal transduction involved in conjugation with cellular fusion"/>
    <property type="evidence" value="ECO:0007669"/>
    <property type="project" value="TreeGrafter"/>
</dbReference>
<comment type="similarity">
    <text evidence="2">Belongs to the G-protein coupled receptor 4 family.</text>
</comment>
<dbReference type="GO" id="GO:0004934">
    <property type="term" value="F:mating-type alpha-factor pheromone receptor activity"/>
    <property type="evidence" value="ECO:0007669"/>
    <property type="project" value="InterPro"/>
</dbReference>
<organism evidence="12 13">
    <name type="scientific">Cristinia sonorae</name>
    <dbReference type="NCBI Taxonomy" id="1940300"/>
    <lineage>
        <taxon>Eukaryota</taxon>
        <taxon>Fungi</taxon>
        <taxon>Dikarya</taxon>
        <taxon>Basidiomycota</taxon>
        <taxon>Agaricomycotina</taxon>
        <taxon>Agaricomycetes</taxon>
        <taxon>Agaricomycetidae</taxon>
        <taxon>Agaricales</taxon>
        <taxon>Pleurotineae</taxon>
        <taxon>Stephanosporaceae</taxon>
        <taxon>Cristinia</taxon>
    </lineage>
</organism>
<dbReference type="GO" id="GO:0005886">
    <property type="term" value="C:plasma membrane"/>
    <property type="evidence" value="ECO:0007669"/>
    <property type="project" value="TreeGrafter"/>
</dbReference>
<feature type="transmembrane region" description="Helical" evidence="11">
    <location>
        <begin position="70"/>
        <end position="90"/>
    </location>
</feature>
<keyword evidence="3" id="KW-0589">Pheromone response</keyword>
<dbReference type="PANTHER" id="PTHR28097:SF1">
    <property type="entry name" value="PHEROMONE A FACTOR RECEPTOR"/>
    <property type="match status" value="1"/>
</dbReference>
<keyword evidence="7 11" id="KW-0472">Membrane</keyword>
<name>A0A8K0UQH5_9AGAR</name>
<keyword evidence="9" id="KW-0807">Transducer</keyword>
<feature type="compositionally biased region" description="Polar residues" evidence="10">
    <location>
        <begin position="387"/>
        <end position="396"/>
    </location>
</feature>
<keyword evidence="5 11" id="KW-1133">Transmembrane helix</keyword>
<dbReference type="PANTHER" id="PTHR28097">
    <property type="entry name" value="PHEROMONE A FACTOR RECEPTOR"/>
    <property type="match status" value="1"/>
</dbReference>
<feature type="transmembrane region" description="Helical" evidence="11">
    <location>
        <begin position="36"/>
        <end position="58"/>
    </location>
</feature>
<reference evidence="12" key="1">
    <citation type="journal article" date="2021" name="New Phytol.">
        <title>Evolutionary innovations through gain and loss of genes in the ectomycorrhizal Boletales.</title>
        <authorList>
            <person name="Wu G."/>
            <person name="Miyauchi S."/>
            <person name="Morin E."/>
            <person name="Kuo A."/>
            <person name="Drula E."/>
            <person name="Varga T."/>
            <person name="Kohler A."/>
            <person name="Feng B."/>
            <person name="Cao Y."/>
            <person name="Lipzen A."/>
            <person name="Daum C."/>
            <person name="Hundley H."/>
            <person name="Pangilinan J."/>
            <person name="Johnson J."/>
            <person name="Barry K."/>
            <person name="LaButti K."/>
            <person name="Ng V."/>
            <person name="Ahrendt S."/>
            <person name="Min B."/>
            <person name="Choi I.G."/>
            <person name="Park H."/>
            <person name="Plett J.M."/>
            <person name="Magnuson J."/>
            <person name="Spatafora J.W."/>
            <person name="Nagy L.G."/>
            <person name="Henrissat B."/>
            <person name="Grigoriev I.V."/>
            <person name="Yang Z.L."/>
            <person name="Xu J."/>
            <person name="Martin F.M."/>
        </authorList>
    </citation>
    <scope>NUCLEOTIDE SEQUENCE</scope>
    <source>
        <strain evidence="12">KKN 215</strain>
    </source>
</reference>
<feature type="transmembrane region" description="Helical" evidence="11">
    <location>
        <begin position="111"/>
        <end position="134"/>
    </location>
</feature>
<gene>
    <name evidence="12" type="ORF">BXZ70DRAFT_935186</name>
</gene>
<keyword evidence="4 11" id="KW-0812">Transmembrane</keyword>
<dbReference type="InterPro" id="IPR001499">
    <property type="entry name" value="GPCR_STE3"/>
</dbReference>
<evidence type="ECO:0000256" key="1">
    <source>
        <dbReference type="ARBA" id="ARBA00004141"/>
    </source>
</evidence>
<dbReference type="CDD" id="cd14966">
    <property type="entry name" value="7tmD_STE3"/>
    <property type="match status" value="1"/>
</dbReference>
<evidence type="ECO:0000313" key="12">
    <source>
        <dbReference type="EMBL" id="KAH8101257.1"/>
    </source>
</evidence>
<evidence type="ECO:0000256" key="7">
    <source>
        <dbReference type="ARBA" id="ARBA00023136"/>
    </source>
</evidence>
<feature type="transmembrane region" description="Helical" evidence="11">
    <location>
        <begin position="162"/>
        <end position="184"/>
    </location>
</feature>
<dbReference type="PRINTS" id="PR00899">
    <property type="entry name" value="GPCRSTE3"/>
</dbReference>
<dbReference type="InterPro" id="IPR000481">
    <property type="entry name" value="GPCR_Pheromne_B_alpha_rcpt"/>
</dbReference>
<dbReference type="AlphaFoldDB" id="A0A8K0UQH5"/>
<feature type="transmembrane region" description="Helical" evidence="11">
    <location>
        <begin position="272"/>
        <end position="291"/>
    </location>
</feature>
<dbReference type="EMBL" id="JAEVFJ010000013">
    <property type="protein sequence ID" value="KAH8101257.1"/>
    <property type="molecule type" value="Genomic_DNA"/>
</dbReference>
<evidence type="ECO:0000313" key="13">
    <source>
        <dbReference type="Proteomes" id="UP000813824"/>
    </source>
</evidence>
<sequence length="409" mass="45911">MSDATYPAYPVFAFLAAVLVLIPLPWHLQAWNAGTCLFMVWTSIACLNLGINSIVWHSNAINHAPIWCDISSRIVVAVAVAIPAASLCINRRLYKIATIQRMAIGRDEKRRAVIVDLSIGLGIPLLQLVMQYIVSGHRFDIYEDLGCYPFTYNTPVAYPLSYLWPPVIGLVSAGYCVLTLRSFWQRRAQFSEFLASKTSLRPNRYFRLMALATGDLLCTMPIAIYGAVLNATNSKIFPWISWDDTHADYWKVNQIPALLWRSSHESVVALEMTRWAPVICSVVFFAFFGFAEEARRHYRDTFASLFRVLGIRRIKKPSLFSKSVLPSFVPLDKPPMYSYSGSSAYPSTAKLPIIASTPTTTTATESLFSIPLPPVAHMDVSKEWYPTTPSTASGFSPSEEYRKLNDHDV</sequence>
<evidence type="ECO:0000256" key="3">
    <source>
        <dbReference type="ARBA" id="ARBA00022507"/>
    </source>
</evidence>
<evidence type="ECO:0000256" key="10">
    <source>
        <dbReference type="SAM" id="MobiDB-lite"/>
    </source>
</evidence>
<feature type="transmembrane region" description="Helical" evidence="11">
    <location>
        <begin position="6"/>
        <end position="24"/>
    </location>
</feature>
<evidence type="ECO:0000256" key="4">
    <source>
        <dbReference type="ARBA" id="ARBA00022692"/>
    </source>
</evidence>
<evidence type="ECO:0000256" key="8">
    <source>
        <dbReference type="ARBA" id="ARBA00023170"/>
    </source>
</evidence>
<proteinExistence type="inferred from homology"/>
<feature type="compositionally biased region" description="Basic and acidic residues" evidence="10">
    <location>
        <begin position="399"/>
        <end position="409"/>
    </location>
</feature>
<protein>
    <submittedName>
        <fullName evidence="12">Pheromone receptor Rcb3 B45</fullName>
    </submittedName>
</protein>
<dbReference type="Proteomes" id="UP000813824">
    <property type="component" value="Unassembled WGS sequence"/>
</dbReference>
<comment type="caution">
    <text evidence="12">The sequence shown here is derived from an EMBL/GenBank/DDBJ whole genome shotgun (WGS) entry which is preliminary data.</text>
</comment>
<keyword evidence="8 12" id="KW-0675">Receptor</keyword>
<dbReference type="Pfam" id="PF02076">
    <property type="entry name" value="STE3"/>
    <property type="match status" value="1"/>
</dbReference>
<feature type="region of interest" description="Disordered" evidence="10">
    <location>
        <begin position="386"/>
        <end position="409"/>
    </location>
</feature>